<dbReference type="Pfam" id="PF14112">
    <property type="entry name" value="DUF4284"/>
    <property type="match status" value="1"/>
</dbReference>
<protein>
    <submittedName>
        <fullName evidence="1">Uncharacterized protein</fullName>
    </submittedName>
</protein>
<name>A0A3G2EA14_9BURK</name>
<evidence type="ECO:0000313" key="1">
    <source>
        <dbReference type="EMBL" id="AYM76772.1"/>
    </source>
</evidence>
<keyword evidence="2" id="KW-1185">Reference proteome</keyword>
<gene>
    <name evidence="1" type="ORF">D9M09_13905</name>
</gene>
<reference evidence="1 2" key="1">
    <citation type="submission" date="2018-10" db="EMBL/GenBank/DDBJ databases">
        <title>Effects of UV and annual dynamics of microbial communities in freshwater RAS systems.</title>
        <authorList>
            <person name="Bekkelund A.K."/>
            <person name="Hansen B.R."/>
            <person name="Stokken H."/>
            <person name="Eriksen B.F."/>
            <person name="Kashulin N.A."/>
        </authorList>
    </citation>
    <scope>NUCLEOTIDE SEQUENCE [LARGE SCALE GENOMIC DNA]</scope>
    <source>
        <strain evidence="1 2">BHSEK</strain>
    </source>
</reference>
<accession>A0A3G2EA14</accession>
<evidence type="ECO:0000313" key="2">
    <source>
        <dbReference type="Proteomes" id="UP000279594"/>
    </source>
</evidence>
<dbReference type="AlphaFoldDB" id="A0A3G2EA14"/>
<organism evidence="1 2">
    <name type="scientific">Janthinobacterium agaricidamnosum</name>
    <dbReference type="NCBI Taxonomy" id="55508"/>
    <lineage>
        <taxon>Bacteria</taxon>
        <taxon>Pseudomonadati</taxon>
        <taxon>Pseudomonadota</taxon>
        <taxon>Betaproteobacteria</taxon>
        <taxon>Burkholderiales</taxon>
        <taxon>Oxalobacteraceae</taxon>
        <taxon>Janthinobacterium</taxon>
    </lineage>
</organism>
<sequence length="162" mass="18057">MPKPAMRPRRKRHIKPIWNWRRRSRRRRPCGKRWRSCKLTSNLPMVHVFTCSGRFPSWEALQAYLAPAYTEDGDAVPSPFFLETGLTCYEPACFESALLAAPAPLAELLDGVSYADNWLAQACADAQGVLADTVVCVFAPNQLAHPQRSSLHHVGSYACDGG</sequence>
<dbReference type="EMBL" id="CP033019">
    <property type="protein sequence ID" value="AYM76772.1"/>
    <property type="molecule type" value="Genomic_DNA"/>
</dbReference>
<dbReference type="InterPro" id="IPR025560">
    <property type="entry name" value="Imm22"/>
</dbReference>
<dbReference type="Proteomes" id="UP000279594">
    <property type="component" value="Chromosome"/>
</dbReference>
<proteinExistence type="predicted"/>